<feature type="transmembrane region" description="Helical" evidence="5">
    <location>
        <begin position="198"/>
        <end position="217"/>
    </location>
</feature>
<evidence type="ECO:0000256" key="4">
    <source>
        <dbReference type="ARBA" id="ARBA00023136"/>
    </source>
</evidence>
<feature type="transmembrane region" description="Helical" evidence="5">
    <location>
        <begin position="99"/>
        <end position="119"/>
    </location>
</feature>
<feature type="transmembrane region" description="Helical" evidence="5">
    <location>
        <begin position="223"/>
        <end position="242"/>
    </location>
</feature>
<dbReference type="InterPro" id="IPR002781">
    <property type="entry name" value="TM_pro_TauE-like"/>
</dbReference>
<organism evidence="6">
    <name type="scientific">freshwater metagenome</name>
    <dbReference type="NCBI Taxonomy" id="449393"/>
    <lineage>
        <taxon>unclassified sequences</taxon>
        <taxon>metagenomes</taxon>
        <taxon>ecological metagenomes</taxon>
    </lineage>
</organism>
<dbReference type="PANTHER" id="PTHR43701:SF2">
    <property type="entry name" value="MEMBRANE TRANSPORTER PROTEIN YJNA-RELATED"/>
    <property type="match status" value="1"/>
</dbReference>
<proteinExistence type="predicted"/>
<dbReference type="PANTHER" id="PTHR43701">
    <property type="entry name" value="MEMBRANE TRANSPORTER PROTEIN MJ0441-RELATED"/>
    <property type="match status" value="1"/>
</dbReference>
<keyword evidence="4 5" id="KW-0472">Membrane</keyword>
<feature type="transmembrane region" description="Helical" evidence="5">
    <location>
        <begin position="131"/>
        <end position="159"/>
    </location>
</feature>
<accession>A0A6J7D6M7</accession>
<evidence type="ECO:0000313" key="6">
    <source>
        <dbReference type="EMBL" id="CAB4865330.1"/>
    </source>
</evidence>
<feature type="transmembrane region" description="Helical" evidence="5">
    <location>
        <begin position="7"/>
        <end position="35"/>
    </location>
</feature>
<sequence length="247" mass="25551">MEILAGLLAGAFIGAVLGFIGAGGAMLAVPILMYGFGLKPVHATTAALAIVFAAALSGAYPKARSKSILYKEVFVIWGLGLVTNVGASLLAHIPSPSVITTGFAVVLITAATSMVIKPIERSHTRISNSKLILLSLAIGCITGFFGIGGGFIILPVLVLAFGTPVATAAGTSLAVIAINSFTAFLGHFRQWGEINWTLPLVISLAAVVVAGVTSRIHSKIDSLVLKISFAGLLYCVAIFTILKTWVM</sequence>
<dbReference type="InterPro" id="IPR051598">
    <property type="entry name" value="TSUP/Inactive_protease-like"/>
</dbReference>
<gene>
    <name evidence="6" type="ORF">UFOPK3461_00016</name>
</gene>
<feature type="transmembrane region" description="Helical" evidence="5">
    <location>
        <begin position="73"/>
        <end position="93"/>
    </location>
</feature>
<dbReference type="EMBL" id="CAFBLW010000001">
    <property type="protein sequence ID" value="CAB4865330.1"/>
    <property type="molecule type" value="Genomic_DNA"/>
</dbReference>
<reference evidence="6" key="1">
    <citation type="submission" date="2020-05" db="EMBL/GenBank/DDBJ databases">
        <authorList>
            <person name="Chiriac C."/>
            <person name="Salcher M."/>
            <person name="Ghai R."/>
            <person name="Kavagutti S V."/>
        </authorList>
    </citation>
    <scope>NUCLEOTIDE SEQUENCE</scope>
</reference>
<feature type="transmembrane region" description="Helical" evidence="5">
    <location>
        <begin position="41"/>
        <end position="61"/>
    </location>
</feature>
<protein>
    <submittedName>
        <fullName evidence="6">Unannotated protein</fullName>
    </submittedName>
</protein>
<comment type="subcellular location">
    <subcellularLocation>
        <location evidence="1">Membrane</location>
        <topology evidence="1">Multi-pass membrane protein</topology>
    </subcellularLocation>
</comment>
<feature type="transmembrane region" description="Helical" evidence="5">
    <location>
        <begin position="165"/>
        <end position="186"/>
    </location>
</feature>
<dbReference type="AlphaFoldDB" id="A0A6J7D6M7"/>
<keyword evidence="2 5" id="KW-0812">Transmembrane</keyword>
<dbReference type="GO" id="GO:0016020">
    <property type="term" value="C:membrane"/>
    <property type="evidence" value="ECO:0007669"/>
    <property type="project" value="UniProtKB-SubCell"/>
</dbReference>
<evidence type="ECO:0000256" key="5">
    <source>
        <dbReference type="SAM" id="Phobius"/>
    </source>
</evidence>
<name>A0A6J7D6M7_9ZZZZ</name>
<evidence type="ECO:0000256" key="3">
    <source>
        <dbReference type="ARBA" id="ARBA00022989"/>
    </source>
</evidence>
<evidence type="ECO:0000256" key="1">
    <source>
        <dbReference type="ARBA" id="ARBA00004141"/>
    </source>
</evidence>
<dbReference type="Pfam" id="PF01925">
    <property type="entry name" value="TauE"/>
    <property type="match status" value="1"/>
</dbReference>
<evidence type="ECO:0000256" key="2">
    <source>
        <dbReference type="ARBA" id="ARBA00022692"/>
    </source>
</evidence>
<keyword evidence="3 5" id="KW-1133">Transmembrane helix</keyword>